<comment type="function">
    <text evidence="3">Catalyzes the conversion of S-adenosyl-L-methionine (SAM) to carboxy-S-adenosyl-L-methionine (Cx-SAM).</text>
</comment>
<comment type="caution">
    <text evidence="6">The sequence shown here is derived from an EMBL/GenBank/DDBJ whole genome shotgun (WGS) entry which is preliminary data.</text>
</comment>
<dbReference type="GO" id="GO:0016743">
    <property type="term" value="F:carboxyl- or carbamoyltransferase activity"/>
    <property type="evidence" value="ECO:0007669"/>
    <property type="project" value="UniProtKB-UniRule"/>
</dbReference>
<dbReference type="GO" id="GO:0002098">
    <property type="term" value="P:tRNA wobble uridine modification"/>
    <property type="evidence" value="ECO:0007669"/>
    <property type="project" value="InterPro"/>
</dbReference>
<dbReference type="PANTHER" id="PTHR43861">
    <property type="entry name" value="TRANS-ACONITATE 2-METHYLTRANSFERASE-RELATED"/>
    <property type="match status" value="1"/>
</dbReference>
<dbReference type="Proteomes" id="UP000232164">
    <property type="component" value="Unassembled WGS sequence"/>
</dbReference>
<keyword evidence="1 3" id="KW-0808">Transferase</keyword>
<evidence type="ECO:0000313" key="7">
    <source>
        <dbReference type="Proteomes" id="UP000232164"/>
    </source>
</evidence>
<dbReference type="STRING" id="1041146.GCA_000427985_02519"/>
<dbReference type="AlphaFoldDB" id="A0A2N0D8L7"/>
<comment type="subunit">
    <text evidence="3">Homodimer.</text>
</comment>
<feature type="binding site" evidence="3">
    <location>
        <position position="215"/>
    </location>
    <ligand>
        <name>S-adenosyl-L-methionine</name>
        <dbReference type="ChEBI" id="CHEBI:59789"/>
    </ligand>
</feature>
<feature type="binding site" evidence="3 4">
    <location>
        <position position="55"/>
    </location>
    <ligand>
        <name>S-adenosyl-L-methionine</name>
        <dbReference type="ChEBI" id="CHEBI:59789"/>
    </ligand>
</feature>
<feature type="binding site" evidence="3 4">
    <location>
        <begin position="104"/>
        <end position="105"/>
    </location>
    <ligand>
        <name>S-adenosyl-L-methionine</name>
        <dbReference type="ChEBI" id="CHEBI:59789"/>
    </ligand>
</feature>
<name>A0A2N0D8L7_RHISU</name>
<dbReference type="EC" id="2.1.3.-" evidence="3"/>
<feature type="domain" description="Methyltransferase type 12" evidence="5">
    <location>
        <begin position="78"/>
        <end position="176"/>
    </location>
</feature>
<feature type="binding site" evidence="3 4">
    <location>
        <begin position="80"/>
        <end position="82"/>
    </location>
    <ligand>
        <name>S-adenosyl-L-methionine</name>
        <dbReference type="ChEBI" id="CHEBI:59789"/>
    </ligand>
</feature>
<comment type="similarity">
    <text evidence="3">Belongs to the class I-like SAM-binding methyltransferase superfamily. Cx-SAM synthase family.</text>
</comment>
<dbReference type="InterPro" id="IPR029063">
    <property type="entry name" value="SAM-dependent_MTases_sf"/>
</dbReference>
<dbReference type="GO" id="GO:1904047">
    <property type="term" value="F:S-adenosyl-L-methionine binding"/>
    <property type="evidence" value="ECO:0007669"/>
    <property type="project" value="UniProtKB-UniRule"/>
</dbReference>
<dbReference type="InterPro" id="IPR005271">
    <property type="entry name" value="CmoA"/>
</dbReference>
<dbReference type="HAMAP" id="MF_01589">
    <property type="entry name" value="Cx_SAM_synthase"/>
    <property type="match status" value="1"/>
</dbReference>
<dbReference type="EMBL" id="PIQN01000011">
    <property type="protein sequence ID" value="PKA42437.1"/>
    <property type="molecule type" value="Genomic_DNA"/>
</dbReference>
<dbReference type="RefSeq" id="WP_100771744.1">
    <property type="nucleotide sequence ID" value="NZ_PIQN01000011.1"/>
</dbReference>
<protein>
    <recommendedName>
        <fullName evidence="3">Carboxy-S-adenosyl-L-methionine synthase</fullName>
        <shortName evidence="3">Cx-SAM synthase</shortName>
        <ecNumber evidence="3">2.1.3.-</ecNumber>
    </recommendedName>
</protein>
<dbReference type="Pfam" id="PF08242">
    <property type="entry name" value="Methyltransf_12"/>
    <property type="match status" value="1"/>
</dbReference>
<evidence type="ECO:0000256" key="4">
    <source>
        <dbReference type="PIRSR" id="PIRSR006325-1"/>
    </source>
</evidence>
<reference evidence="6 7" key="1">
    <citation type="submission" date="2017-11" db="EMBL/GenBank/DDBJ databases">
        <authorList>
            <person name="Han C.G."/>
        </authorList>
    </citation>
    <scope>NUCLEOTIDE SEQUENCE [LARGE SCALE GENOMIC DNA]</scope>
    <source>
        <strain evidence="6 7">HCNT1</strain>
    </source>
</reference>
<evidence type="ECO:0000259" key="5">
    <source>
        <dbReference type="Pfam" id="PF08242"/>
    </source>
</evidence>
<dbReference type="PIRSF" id="PIRSF006325">
    <property type="entry name" value="MeTrfase_bac"/>
    <property type="match status" value="1"/>
</dbReference>
<organism evidence="6 7">
    <name type="scientific">Rhizobium sullae</name>
    <name type="common">Rhizobium hedysari</name>
    <dbReference type="NCBI Taxonomy" id="50338"/>
    <lineage>
        <taxon>Bacteria</taxon>
        <taxon>Pseudomonadati</taxon>
        <taxon>Pseudomonadota</taxon>
        <taxon>Alphaproteobacteria</taxon>
        <taxon>Hyphomicrobiales</taxon>
        <taxon>Rhizobiaceae</taxon>
        <taxon>Rhizobium/Agrobacterium group</taxon>
        <taxon>Rhizobium</taxon>
    </lineage>
</organism>
<sequence>MAKRAVSLIQTHQILQSEKRDEVFSEHDQPVGDFAFNAKVADVFDDMVSRSVPHYEEMQRMVCELAQDFARPNTNLYDIGCSTATTLLTLDPILDPRVKFVGIDNAPDMLEKARQKVACKSAQRPIDLVTADLHEGLYMENASVVTMLLTLQFIRPLYRERVMKMIYSGLNDQGCLLLIEKLTSEDTTFNRLFIQHYYDFKRRNGYSDIEIAKKREALENVLIPYRLEENVLLLKETGFRHVEVFFRWYNFCGIVAVK</sequence>
<dbReference type="Gene3D" id="3.40.50.150">
    <property type="entry name" value="Vaccinia Virus protein VP39"/>
    <property type="match status" value="1"/>
</dbReference>
<evidence type="ECO:0000256" key="1">
    <source>
        <dbReference type="ARBA" id="ARBA00022679"/>
    </source>
</evidence>
<keyword evidence="2 3" id="KW-0949">S-adenosyl-L-methionine</keyword>
<feature type="binding site" evidence="3">
    <location>
        <begin position="132"/>
        <end position="133"/>
    </location>
    <ligand>
        <name>S-adenosyl-L-methionine</name>
        <dbReference type="ChEBI" id="CHEBI:59789"/>
    </ligand>
</feature>
<dbReference type="NCBIfam" id="TIGR00740">
    <property type="entry name" value="carboxy-S-adenosyl-L-methionine synthase CmoA"/>
    <property type="match status" value="1"/>
</dbReference>
<dbReference type="PANTHER" id="PTHR43861:SF2">
    <property type="entry name" value="CARBOXY-S-ADENOSYL-L-METHIONINE SYNTHASE"/>
    <property type="match status" value="1"/>
</dbReference>
<dbReference type="InterPro" id="IPR013217">
    <property type="entry name" value="Methyltransf_12"/>
</dbReference>
<comment type="caution">
    <text evidence="3">Lacks conserved residue(s) required for the propagation of feature annotation.</text>
</comment>
<reference evidence="6 7" key="2">
    <citation type="submission" date="2017-12" db="EMBL/GenBank/DDBJ databases">
        <title>Genome sequence of Rhizobium sullae HCNT1 isolated from Sulla coronaria nodules and featuring peculiar denitrification phenotypes.</title>
        <authorList>
            <person name="De Diego-Diaz B."/>
            <person name="Treu L."/>
            <person name="Campanaro S."/>
            <person name="Da Silva Duarte V."/>
            <person name="Basaglia M."/>
            <person name="Favaro L."/>
            <person name="Casella S."/>
            <person name="Squartini A."/>
        </authorList>
    </citation>
    <scope>NUCLEOTIDE SEQUENCE [LARGE SCALE GENOMIC DNA]</scope>
    <source>
        <strain evidence="6 7">HCNT1</strain>
    </source>
</reference>
<accession>A0A2N0D8L7</accession>
<evidence type="ECO:0000313" key="6">
    <source>
        <dbReference type="EMBL" id="PKA42437.1"/>
    </source>
</evidence>
<comment type="catalytic activity">
    <reaction evidence="3">
        <text>prephenate + S-adenosyl-L-methionine = carboxy-S-adenosyl-L-methionine + 3-phenylpyruvate + H2O</text>
        <dbReference type="Rhea" id="RHEA:51692"/>
        <dbReference type="ChEBI" id="CHEBI:15377"/>
        <dbReference type="ChEBI" id="CHEBI:18005"/>
        <dbReference type="ChEBI" id="CHEBI:29934"/>
        <dbReference type="ChEBI" id="CHEBI:59789"/>
        <dbReference type="ChEBI" id="CHEBI:134278"/>
    </reaction>
</comment>
<evidence type="ECO:0000256" key="3">
    <source>
        <dbReference type="HAMAP-Rule" id="MF_01589"/>
    </source>
</evidence>
<evidence type="ECO:0000256" key="2">
    <source>
        <dbReference type="ARBA" id="ARBA00022691"/>
    </source>
</evidence>
<dbReference type="CDD" id="cd02440">
    <property type="entry name" value="AdoMet_MTases"/>
    <property type="match status" value="1"/>
</dbReference>
<proteinExistence type="inferred from homology"/>
<dbReference type="SUPFAM" id="SSF53335">
    <property type="entry name" value="S-adenosyl-L-methionine-dependent methyltransferases"/>
    <property type="match status" value="1"/>
</dbReference>
<gene>
    <name evidence="3 6" type="primary">cmoA</name>
    <name evidence="6" type="ORF">CWR43_16570</name>
</gene>